<feature type="compositionally biased region" description="Basic residues" evidence="1">
    <location>
        <begin position="167"/>
        <end position="176"/>
    </location>
</feature>
<protein>
    <submittedName>
        <fullName evidence="3">Anthranilate phosphoribosyltransferase</fullName>
    </submittedName>
</protein>
<feature type="signal peptide" evidence="2">
    <location>
        <begin position="1"/>
        <end position="30"/>
    </location>
</feature>
<organism evidence="3">
    <name type="scientific">Zeugodacus cucurbitae</name>
    <name type="common">Melon fruit fly</name>
    <name type="synonym">Bactrocera cucurbitae</name>
    <dbReference type="NCBI Taxonomy" id="28588"/>
    <lineage>
        <taxon>Eukaryota</taxon>
        <taxon>Metazoa</taxon>
        <taxon>Ecdysozoa</taxon>
        <taxon>Arthropoda</taxon>
        <taxon>Hexapoda</taxon>
        <taxon>Insecta</taxon>
        <taxon>Pterygota</taxon>
        <taxon>Neoptera</taxon>
        <taxon>Endopterygota</taxon>
        <taxon>Diptera</taxon>
        <taxon>Brachycera</taxon>
        <taxon>Muscomorpha</taxon>
        <taxon>Tephritoidea</taxon>
        <taxon>Tephritidae</taxon>
        <taxon>Zeugodacus</taxon>
        <taxon>Zeugodacus</taxon>
    </lineage>
</organism>
<keyword evidence="3" id="KW-0328">Glycosyltransferase</keyword>
<keyword evidence="3" id="KW-0808">Transferase</keyword>
<name>A0A0A1WM89_ZEUCU</name>
<keyword evidence="2" id="KW-0732">Signal</keyword>
<accession>A0A0A1WM89</accession>
<reference evidence="3" key="2">
    <citation type="journal article" date="2015" name="Gigascience">
        <title>Reconstructing a comprehensive transcriptome assembly of a white-pupal translocated strain of the pest fruit fly Bactrocera cucurbitae.</title>
        <authorList>
            <person name="Sim S.B."/>
            <person name="Calla B."/>
            <person name="Hall B."/>
            <person name="DeRego T."/>
            <person name="Geib S.M."/>
        </authorList>
    </citation>
    <scope>NUCLEOTIDE SEQUENCE</scope>
</reference>
<feature type="chain" id="PRO_5001982396" evidence="2">
    <location>
        <begin position="31"/>
        <end position="256"/>
    </location>
</feature>
<reference evidence="3" key="1">
    <citation type="submission" date="2014-11" db="EMBL/GenBank/DDBJ databases">
        <authorList>
            <person name="Geib S."/>
        </authorList>
    </citation>
    <scope>NUCLEOTIDE SEQUENCE</scope>
</reference>
<evidence type="ECO:0000313" key="3">
    <source>
        <dbReference type="EMBL" id="JAC99522.1"/>
    </source>
</evidence>
<dbReference type="GO" id="GO:0016757">
    <property type="term" value="F:glycosyltransferase activity"/>
    <property type="evidence" value="ECO:0007669"/>
    <property type="project" value="UniProtKB-KW"/>
</dbReference>
<dbReference type="OrthoDB" id="7856731at2759"/>
<evidence type="ECO:0000256" key="1">
    <source>
        <dbReference type="SAM" id="MobiDB-lite"/>
    </source>
</evidence>
<dbReference type="EMBL" id="GBXI01014769">
    <property type="protein sequence ID" value="JAC99522.1"/>
    <property type="molecule type" value="Transcribed_RNA"/>
</dbReference>
<feature type="compositionally biased region" description="Gly residues" evidence="1">
    <location>
        <begin position="139"/>
        <end position="155"/>
    </location>
</feature>
<dbReference type="AlphaFoldDB" id="A0A0A1WM89"/>
<sequence>MKFENPSCPTRSFGVLAICWSLMQLMTVTAAPQNYFEQAAAGALGVAMKFGEVLQNGAAARNEIGFQLPAGIGMRSKTEIGMGEAMIQRRYSSEEDSDEYGRRRKRSLTSGEVPADVAATGPRTSFTKLMRNINAPCHSGGGTGGGGTGGGADGGDGAEDIVDEARRRMKARRAAAGKKSTTGNSKKRSGRRRRQTEAADLEGLGESEEAALGEEFRAHMQQFAEKMNRVYEHIAASVMDAMKRMEDNFYAENEKS</sequence>
<gene>
    <name evidence="3" type="primary">trpD</name>
    <name evidence="3" type="ORF">g.12103</name>
</gene>
<evidence type="ECO:0000256" key="2">
    <source>
        <dbReference type="SAM" id="SignalP"/>
    </source>
</evidence>
<feature type="region of interest" description="Disordered" evidence="1">
    <location>
        <begin position="89"/>
        <end position="206"/>
    </location>
</feature>
<feature type="compositionally biased region" description="Basic residues" evidence="1">
    <location>
        <begin position="185"/>
        <end position="194"/>
    </location>
</feature>
<proteinExistence type="predicted"/>